<dbReference type="InterPro" id="IPR029033">
    <property type="entry name" value="His_PPase_superfam"/>
</dbReference>
<dbReference type="InterPro" id="IPR050645">
    <property type="entry name" value="Histidine_acid_phosphatase"/>
</dbReference>
<dbReference type="GO" id="GO:0016791">
    <property type="term" value="F:phosphatase activity"/>
    <property type="evidence" value="ECO:0007669"/>
    <property type="project" value="TreeGrafter"/>
</dbReference>
<dbReference type="PANTHER" id="PTHR11567">
    <property type="entry name" value="ACID PHOSPHATASE-RELATED"/>
    <property type="match status" value="1"/>
</dbReference>
<proteinExistence type="predicted"/>
<feature type="non-terminal residue" evidence="1">
    <location>
        <position position="406"/>
    </location>
</feature>
<reference evidence="1 2" key="1">
    <citation type="journal article" date="2018" name="Mol. Biol. Evol.">
        <title>Broad Genomic Sampling Reveals a Smut Pathogenic Ancestry of the Fungal Clade Ustilaginomycotina.</title>
        <authorList>
            <person name="Kijpornyongpan T."/>
            <person name="Mondo S.J."/>
            <person name="Barry K."/>
            <person name="Sandor L."/>
            <person name="Lee J."/>
            <person name="Lipzen A."/>
            <person name="Pangilinan J."/>
            <person name="LaButti K."/>
            <person name="Hainaut M."/>
            <person name="Henrissat B."/>
            <person name="Grigoriev I.V."/>
            <person name="Spatafora J.W."/>
            <person name="Aime M.C."/>
        </authorList>
    </citation>
    <scope>NUCLEOTIDE SEQUENCE [LARGE SCALE GENOMIC DNA]</scope>
    <source>
        <strain evidence="1 2">MCA 5214</strain>
    </source>
</reference>
<organism evidence="1 2">
    <name type="scientific">Jaminaea rosea</name>
    <dbReference type="NCBI Taxonomy" id="1569628"/>
    <lineage>
        <taxon>Eukaryota</taxon>
        <taxon>Fungi</taxon>
        <taxon>Dikarya</taxon>
        <taxon>Basidiomycota</taxon>
        <taxon>Ustilaginomycotina</taxon>
        <taxon>Exobasidiomycetes</taxon>
        <taxon>Microstromatales</taxon>
        <taxon>Microstromatales incertae sedis</taxon>
        <taxon>Jaminaea</taxon>
    </lineage>
</organism>
<sequence length="406" mass="44094">GIVVLTRHGDRQGFYQNPKTYSAIQTNLTVAGYVQEYNNGVDLRNLYLVNATDSIQGINATQSETTQLNVMADAGGEGGVIIESANALLQGLYPPYNDTITLADGSTVSWDRAQLIPIETIEPDQDVWMEGWTDCDAWSDYLQDWYDSADFKAKAAIANPFYQSISNILGNRPLKLENAWNIFDYLNVQSIHNATLAPQILPHLAQARYWADYHEAGAFGNGADPSDIANIAGQSILPPLLGGFDDIRNTTTGLKIQYLAASYKPFLGLFNMMKLPSPLSTSVVDYASTLIFEIRDDATVTMRFRNGSSGAFEAYPLFGSSSTSMPIADFESKMQPYSLDSLSKWCNKCSNSETRGCATLAQLNGTGGGERSYAPDTSTMGRHHVSPVVAGVIGSMVTLAIAAVLL</sequence>
<dbReference type="GeneID" id="37025839"/>
<dbReference type="Proteomes" id="UP000245884">
    <property type="component" value="Unassembled WGS sequence"/>
</dbReference>
<dbReference type="OrthoDB" id="258392at2759"/>
<dbReference type="RefSeq" id="XP_025365000.1">
    <property type="nucleotide sequence ID" value="XM_025504016.1"/>
</dbReference>
<dbReference type="Gene3D" id="3.40.50.1240">
    <property type="entry name" value="Phosphoglycerate mutase-like"/>
    <property type="match status" value="1"/>
</dbReference>
<dbReference type="SUPFAM" id="SSF53254">
    <property type="entry name" value="Phosphoglycerate mutase-like"/>
    <property type="match status" value="1"/>
</dbReference>
<evidence type="ECO:0000313" key="2">
    <source>
        <dbReference type="Proteomes" id="UP000245884"/>
    </source>
</evidence>
<dbReference type="STRING" id="1569628.A0A316V060"/>
<name>A0A316V060_9BASI</name>
<gene>
    <name evidence="1" type="ORF">BDZ90DRAFT_208613</name>
</gene>
<dbReference type="PANTHER" id="PTHR11567:SF142">
    <property type="entry name" value="PHOSPHOGLYCERATE MUTASE-LIKE PROTEIN"/>
    <property type="match status" value="1"/>
</dbReference>
<evidence type="ECO:0000313" key="1">
    <source>
        <dbReference type="EMBL" id="PWN30388.1"/>
    </source>
</evidence>
<dbReference type="EMBL" id="KZ819662">
    <property type="protein sequence ID" value="PWN30388.1"/>
    <property type="molecule type" value="Genomic_DNA"/>
</dbReference>
<feature type="non-terminal residue" evidence="1">
    <location>
        <position position="1"/>
    </location>
</feature>
<accession>A0A316V060</accession>
<keyword evidence="2" id="KW-1185">Reference proteome</keyword>
<dbReference type="AlphaFoldDB" id="A0A316V060"/>
<protein>
    <submittedName>
        <fullName evidence="1">Phosphoglycerate mutase-like protein</fullName>
    </submittedName>
</protein>